<dbReference type="GO" id="GO:0009190">
    <property type="term" value="P:cyclic nucleotide biosynthetic process"/>
    <property type="evidence" value="ECO:0007669"/>
    <property type="project" value="InterPro"/>
</dbReference>
<dbReference type="Gene3D" id="3.30.70.1230">
    <property type="entry name" value="Nucleotide cyclase"/>
    <property type="match status" value="1"/>
</dbReference>
<dbReference type="PANTHER" id="PTHR16305:SF28">
    <property type="entry name" value="GUANYLATE CYCLASE DOMAIN-CONTAINING PROTEIN"/>
    <property type="match status" value="1"/>
</dbReference>
<dbReference type="GO" id="GO:0004016">
    <property type="term" value="F:adenylate cyclase activity"/>
    <property type="evidence" value="ECO:0007669"/>
    <property type="project" value="TreeGrafter"/>
</dbReference>
<gene>
    <name evidence="4" type="primary">cyaI3</name>
    <name evidence="4" type="ORF">RSO01_30740</name>
</gene>
<keyword evidence="5" id="KW-1185">Reference proteome</keyword>
<dbReference type="Pfam" id="PF00211">
    <property type="entry name" value="Guanylate_cyc"/>
    <property type="match status" value="1"/>
</dbReference>
<dbReference type="CDD" id="cd07302">
    <property type="entry name" value="CHD"/>
    <property type="match status" value="1"/>
</dbReference>
<dbReference type="PROSITE" id="PS50125">
    <property type="entry name" value="GUANYLATE_CYCLASE_2"/>
    <property type="match status" value="1"/>
</dbReference>
<dbReference type="PANTHER" id="PTHR16305">
    <property type="entry name" value="TESTICULAR SOLUBLE ADENYLYL CYCLASE"/>
    <property type="match status" value="1"/>
</dbReference>
<dbReference type="GO" id="GO:0005524">
    <property type="term" value="F:ATP binding"/>
    <property type="evidence" value="ECO:0007669"/>
    <property type="project" value="UniProtKB-KW"/>
</dbReference>
<proteinExistence type="predicted"/>
<evidence type="ECO:0000256" key="2">
    <source>
        <dbReference type="ARBA" id="ARBA00022840"/>
    </source>
</evidence>
<dbReference type="GO" id="GO:0005737">
    <property type="term" value="C:cytoplasm"/>
    <property type="evidence" value="ECO:0007669"/>
    <property type="project" value="TreeGrafter"/>
</dbReference>
<evidence type="ECO:0000259" key="3">
    <source>
        <dbReference type="PROSITE" id="PS50125"/>
    </source>
</evidence>
<dbReference type="SUPFAM" id="SSF52540">
    <property type="entry name" value="P-loop containing nucleoside triphosphate hydrolases"/>
    <property type="match status" value="1"/>
</dbReference>
<comment type="caution">
    <text evidence="4">The sequence shown here is derived from an EMBL/GenBank/DDBJ whole genome shotgun (WGS) entry which is preliminary data.</text>
</comment>
<dbReference type="GO" id="GO:0035556">
    <property type="term" value="P:intracellular signal transduction"/>
    <property type="evidence" value="ECO:0007669"/>
    <property type="project" value="InterPro"/>
</dbReference>
<dbReference type="InterPro" id="IPR027417">
    <property type="entry name" value="P-loop_NTPase"/>
</dbReference>
<dbReference type="Proteomes" id="UP000321058">
    <property type="component" value="Unassembled WGS sequence"/>
</dbReference>
<feature type="domain" description="Guanylate cyclase" evidence="3">
    <location>
        <begin position="41"/>
        <end position="173"/>
    </location>
</feature>
<protein>
    <submittedName>
        <fullName evidence="4">Adenylate cyclase</fullName>
    </submittedName>
</protein>
<dbReference type="InterPro" id="IPR041664">
    <property type="entry name" value="AAA_16"/>
</dbReference>
<dbReference type="InterPro" id="IPR029787">
    <property type="entry name" value="Nucleotide_cyclase"/>
</dbReference>
<keyword evidence="2" id="KW-0067">ATP-binding</keyword>
<dbReference type="SMART" id="SM00044">
    <property type="entry name" value="CYCc"/>
    <property type="match status" value="1"/>
</dbReference>
<accession>A0A512NAB6</accession>
<evidence type="ECO:0000313" key="4">
    <source>
        <dbReference type="EMBL" id="GEP55908.1"/>
    </source>
</evidence>
<keyword evidence="1" id="KW-0547">Nucleotide-binding</keyword>
<evidence type="ECO:0000256" key="1">
    <source>
        <dbReference type="ARBA" id="ARBA00022741"/>
    </source>
</evidence>
<reference evidence="4 5" key="1">
    <citation type="submission" date="2019-07" db="EMBL/GenBank/DDBJ databases">
        <title>Whole genome shotgun sequence of Reyranella soli NBRC 108950.</title>
        <authorList>
            <person name="Hosoyama A."/>
            <person name="Uohara A."/>
            <person name="Ohji S."/>
            <person name="Ichikawa N."/>
        </authorList>
    </citation>
    <scope>NUCLEOTIDE SEQUENCE [LARGE SCALE GENOMIC DNA]</scope>
    <source>
        <strain evidence="4 5">NBRC 108950</strain>
    </source>
</reference>
<dbReference type="Gene3D" id="3.40.50.300">
    <property type="entry name" value="P-loop containing nucleotide triphosphate hydrolases"/>
    <property type="match status" value="1"/>
</dbReference>
<dbReference type="SUPFAM" id="SSF48452">
    <property type="entry name" value="TPR-like"/>
    <property type="match status" value="3"/>
</dbReference>
<dbReference type="InterPro" id="IPR011990">
    <property type="entry name" value="TPR-like_helical_dom_sf"/>
</dbReference>
<evidence type="ECO:0000313" key="5">
    <source>
        <dbReference type="Proteomes" id="UP000321058"/>
    </source>
</evidence>
<dbReference type="Pfam" id="PF13191">
    <property type="entry name" value="AAA_16"/>
    <property type="match status" value="1"/>
</dbReference>
<dbReference type="SUPFAM" id="SSF55073">
    <property type="entry name" value="Nucleotide cyclase"/>
    <property type="match status" value="1"/>
</dbReference>
<organism evidence="4 5">
    <name type="scientific">Reyranella soli</name>
    <dbReference type="NCBI Taxonomy" id="1230389"/>
    <lineage>
        <taxon>Bacteria</taxon>
        <taxon>Pseudomonadati</taxon>
        <taxon>Pseudomonadota</taxon>
        <taxon>Alphaproteobacteria</taxon>
        <taxon>Hyphomicrobiales</taxon>
        <taxon>Reyranellaceae</taxon>
        <taxon>Reyranella</taxon>
    </lineage>
</organism>
<name>A0A512NAB6_9HYPH</name>
<dbReference type="AlphaFoldDB" id="A0A512NAB6"/>
<dbReference type="InterPro" id="IPR001054">
    <property type="entry name" value="A/G_cyclase"/>
</dbReference>
<dbReference type="EMBL" id="BKAJ01000048">
    <property type="protein sequence ID" value="GEP55908.1"/>
    <property type="molecule type" value="Genomic_DNA"/>
</dbReference>
<sequence>MQAGAPDQSPFGSPHTYTPKHLARKILNSKAALEGERKQVTVLFADLKGSMELLAERDPEEANRLLGPVLEHMMEAVHHYEGTVNQVAGDGIMALFGAPLAHEDHAVRACYAALRMQERIRHYAKGASDIHGVNLQIRVGLNSGEVVVGTVGSDLRMDYTAVGRTTHLAARMEQLASPGSILLTQPTLGMVEGFVDVKPLGPMPVKGLADAVDVYEVTGTGPARTRFQAGARRGLTRFVGRDAELERLCRVLQVAGNSRGRIVALVAEAGVGKSRLVHELLDSDRLHGWLVLECAAVSYGKAMSYLPVINLLKDYFGLRDRDDAREVRDKVTGKLLALDRALEPTLPALLALLDVPLDDPSAGSRQSVVWQALAAAERRRRTLDGVMRLLLREAREQPLLVIIEDLHWVDGETQALLDALVDSLESARLLLVVNYRPEYQHNWADRTSYSQIQLDALPAESTAELLDALLGNDPALAPLKHLLVKRGNPFFLEETVRTLVETKVLAGERGQYRLTQQVQAIQIPATVQAVLAARIDRLPSADKHLLQVASVIGKDVPLALLQTIAELPEAALRGALDRLQAAEFVCETGQLPDLEYTFKHALTHEVSYGGLLQERRRELHARIVAALERLHADRVGEQIERLAHHAVRGDLREKAVVYLRQAGQKAAARSALLDARVWFEQALIVLEGLPDTNAKQEPSFEIRLELRHMLFQLDEVRQGLERLREAEALAERLNDDHRRGRVCAALMHLHAFLGELDEALAVGNRALEFAARLGDLKLRIQITAHLAQVHCYRAEYPRAIELATANLAKLPVGGAHETFGLPAPPAVYTRLWLVTSLAQLGRFAEAAQCGADLLQLAESMQLPFAVGGAQGVVAASHALRGDWARARPLIEMAIAVFRTRNMAILLPGAIASSANVLAQFGEVREALTRLQEGDELLDRQLAQGKITQLLSGAYNDLARACLVLGRLDDARRLVDRAVEFCGGRPGVMIHALHLLGDIATHNDSFNAESGETHYRQALALAELRGMRPVVAHCHLGLSTLYQRAGKHEQADEHFTVATTLYREMDMPFWLGRAGAKKGS</sequence>
<dbReference type="Gene3D" id="1.25.40.10">
    <property type="entry name" value="Tetratricopeptide repeat domain"/>
    <property type="match status" value="2"/>
</dbReference>